<accession>A0A3G8ZWN9</accession>
<dbReference type="EC" id="1.2.1.70" evidence="3 8"/>
<feature type="binding site" evidence="8 10">
    <location>
        <begin position="117"/>
        <end position="119"/>
    </location>
    <ligand>
        <name>substrate</name>
    </ligand>
</feature>
<feature type="binding site" evidence="8 11">
    <location>
        <begin position="192"/>
        <end position="197"/>
    </location>
    <ligand>
        <name>NADP(+)</name>
        <dbReference type="ChEBI" id="CHEBI:58349"/>
    </ligand>
</feature>
<keyword evidence="4 8" id="KW-0521">NADP</keyword>
<dbReference type="HAMAP" id="MF_00087">
    <property type="entry name" value="Glu_tRNA_reductase"/>
    <property type="match status" value="1"/>
</dbReference>
<comment type="domain">
    <text evidence="8">Possesses an unusual extended V-shaped dimeric structure with each monomer consisting of three distinct domains arranged along a curved 'spinal' alpha-helix. The N-terminal catalytic domain specifically recognizes the glutamate moiety of the substrate. The second domain is the NADPH-binding domain, and the third C-terminal domain is responsible for dimerization.</text>
</comment>
<dbReference type="KEGG" id="nak:EH165_10040"/>
<dbReference type="Proteomes" id="UP000268084">
    <property type="component" value="Chromosome"/>
</dbReference>
<dbReference type="InterPro" id="IPR015896">
    <property type="entry name" value="4pyrrol_synth_GluRdtase_dimer"/>
</dbReference>
<keyword evidence="18" id="KW-1185">Reference proteome</keyword>
<feature type="domain" description="Quinate/shikimate 5-dehydrogenase/glutamyl-tRNA reductase" evidence="15">
    <location>
        <begin position="182"/>
        <end position="302"/>
    </location>
</feature>
<dbReference type="SUPFAM" id="SSF69075">
    <property type="entry name" value="Glutamyl tRNA-reductase dimerization domain"/>
    <property type="match status" value="1"/>
</dbReference>
<feature type="active site" description="Nucleophile" evidence="8 9">
    <location>
        <position position="53"/>
    </location>
</feature>
<protein>
    <recommendedName>
        <fullName evidence="3 8">Glutamyl-tRNA reductase</fullName>
        <shortName evidence="8">GluTR</shortName>
        <ecNumber evidence="3 8">1.2.1.70</ecNumber>
    </recommendedName>
</protein>
<keyword evidence="6 8" id="KW-0627">Porphyrin biosynthesis</keyword>
<dbReference type="AlphaFoldDB" id="A0A3G8ZWN9"/>
<evidence type="ECO:0000313" key="18">
    <source>
        <dbReference type="Proteomes" id="UP000268084"/>
    </source>
</evidence>
<keyword evidence="5 8" id="KW-0560">Oxidoreductase</keyword>
<dbReference type="GO" id="GO:0019353">
    <property type="term" value="P:protoporphyrinogen IX biosynthetic process from glutamate"/>
    <property type="evidence" value="ECO:0007669"/>
    <property type="project" value="TreeGrafter"/>
</dbReference>
<evidence type="ECO:0000313" key="17">
    <source>
        <dbReference type="EMBL" id="AZI58426.1"/>
    </source>
</evidence>
<dbReference type="NCBIfam" id="TIGR01035">
    <property type="entry name" value="hemA"/>
    <property type="match status" value="1"/>
</dbReference>
<evidence type="ECO:0000259" key="15">
    <source>
        <dbReference type="Pfam" id="PF01488"/>
    </source>
</evidence>
<dbReference type="OrthoDB" id="110209at2"/>
<comment type="function">
    <text evidence="8">Catalyzes the NADPH-dependent reduction of glutamyl-tRNA(Glu) to glutamate 1-semialdehyde (GSA).</text>
</comment>
<sequence length="422" mass="44039">MLMVLGVSHHDLELADLERYSAGASELGVNLFNADTSVQASSPIAGVAVLATCNRVEIYVDALRFHDAVDAVTHELAAITGIEESVVAGQLHVRVGAPVAAHLFAVAAGLDSMVVGEAEISGQVSRTLRRAQREETASPALNRLFQNAARTAKKVVAGTGLGAAGRSVASVALDVAESGDLSVAGKRALIVGTGAYARVVAAALRERGCTDLLVFSPSNHAEAFAATHHARPVLAAELQAAISEVALVVACSGTTGGALDADTIALARTSQREQLTIVDLALRADISFDVRSLPNVRVIDLQTVAENAPAEQAEALIAAQDVVIAAVAEFEDDQAVRVLDPAVIALRSHVSGMVSKEMERLRGKYDEGIAADLEMAMHRVTRSLLHTPTLRAHELARSGDSAGYLSALHTLFGIELTPPTQG</sequence>
<evidence type="ECO:0000259" key="16">
    <source>
        <dbReference type="Pfam" id="PF05201"/>
    </source>
</evidence>
<dbReference type="Pfam" id="PF00745">
    <property type="entry name" value="GlutR_dimer"/>
    <property type="match status" value="1"/>
</dbReference>
<evidence type="ECO:0000256" key="13">
    <source>
        <dbReference type="RuleBase" id="RU000584"/>
    </source>
</evidence>
<dbReference type="InterPro" id="IPR015895">
    <property type="entry name" value="4pyrrol_synth_GluRdtase_N"/>
</dbReference>
<proteinExistence type="inferred from homology"/>
<dbReference type="Gene3D" id="3.40.50.720">
    <property type="entry name" value="NAD(P)-binding Rossmann-like Domain"/>
    <property type="match status" value="1"/>
</dbReference>
<comment type="subunit">
    <text evidence="8">Homodimer.</text>
</comment>
<evidence type="ECO:0000256" key="5">
    <source>
        <dbReference type="ARBA" id="ARBA00023002"/>
    </source>
</evidence>
<comment type="catalytic activity">
    <reaction evidence="7 8 13">
        <text>(S)-4-amino-5-oxopentanoate + tRNA(Glu) + NADP(+) = L-glutamyl-tRNA(Glu) + NADPH + H(+)</text>
        <dbReference type="Rhea" id="RHEA:12344"/>
        <dbReference type="Rhea" id="RHEA-COMP:9663"/>
        <dbReference type="Rhea" id="RHEA-COMP:9680"/>
        <dbReference type="ChEBI" id="CHEBI:15378"/>
        <dbReference type="ChEBI" id="CHEBI:57501"/>
        <dbReference type="ChEBI" id="CHEBI:57783"/>
        <dbReference type="ChEBI" id="CHEBI:58349"/>
        <dbReference type="ChEBI" id="CHEBI:78442"/>
        <dbReference type="ChEBI" id="CHEBI:78520"/>
        <dbReference type="EC" id="1.2.1.70"/>
    </reaction>
</comment>
<dbReference type="UniPathway" id="UPA00251">
    <property type="reaction ID" value="UER00316"/>
</dbReference>
<feature type="domain" description="Tetrapyrrole biosynthesis glutamyl-tRNA reductase dimerisation" evidence="14">
    <location>
        <begin position="319"/>
        <end position="414"/>
    </location>
</feature>
<dbReference type="SUPFAM" id="SSF69742">
    <property type="entry name" value="Glutamyl tRNA-reductase catalytic, N-terminal domain"/>
    <property type="match status" value="1"/>
</dbReference>
<evidence type="ECO:0000256" key="7">
    <source>
        <dbReference type="ARBA" id="ARBA00047464"/>
    </source>
</evidence>
<dbReference type="InterPro" id="IPR036453">
    <property type="entry name" value="GluRdtase_dimer_dom_sf"/>
</dbReference>
<evidence type="ECO:0000256" key="12">
    <source>
        <dbReference type="PIRSR" id="PIRSR000445-4"/>
    </source>
</evidence>
<reference evidence="17 18" key="2">
    <citation type="submission" date="2018-12" db="EMBL/GenBank/DDBJ databases">
        <title>Nakamurella antarcticus sp. nov., isolated from Antarctica South Shetland Islands soil.</title>
        <authorList>
            <person name="Peng F."/>
        </authorList>
    </citation>
    <scope>NUCLEOTIDE SEQUENCE [LARGE SCALE GENOMIC DNA]</scope>
    <source>
        <strain evidence="17 18">S14-144</strain>
    </source>
</reference>
<evidence type="ECO:0000256" key="8">
    <source>
        <dbReference type="HAMAP-Rule" id="MF_00087"/>
    </source>
</evidence>
<comment type="pathway">
    <text evidence="1 8 13">Porphyrin-containing compound metabolism; protoporphyrin-IX biosynthesis; 5-aminolevulinate from L-glutamyl-tRNA(Glu): step 1/2.</text>
</comment>
<dbReference type="InterPro" id="IPR036343">
    <property type="entry name" value="GluRdtase_N_sf"/>
</dbReference>
<dbReference type="PANTHER" id="PTHR43013">
    <property type="entry name" value="GLUTAMYL-TRNA REDUCTASE"/>
    <property type="match status" value="1"/>
</dbReference>
<dbReference type="InterPro" id="IPR036291">
    <property type="entry name" value="NAD(P)-bd_dom_sf"/>
</dbReference>
<reference evidence="17 18" key="1">
    <citation type="submission" date="2018-11" db="EMBL/GenBank/DDBJ databases">
        <authorList>
            <person name="Da X."/>
        </authorList>
    </citation>
    <scope>NUCLEOTIDE SEQUENCE [LARGE SCALE GENOMIC DNA]</scope>
    <source>
        <strain evidence="17 18">S14-144</strain>
    </source>
</reference>
<evidence type="ECO:0000259" key="14">
    <source>
        <dbReference type="Pfam" id="PF00745"/>
    </source>
</evidence>
<evidence type="ECO:0000256" key="2">
    <source>
        <dbReference type="ARBA" id="ARBA00005916"/>
    </source>
</evidence>
<dbReference type="EMBL" id="CP034170">
    <property type="protein sequence ID" value="AZI58426.1"/>
    <property type="molecule type" value="Genomic_DNA"/>
</dbReference>
<dbReference type="PIRSF" id="PIRSF000445">
    <property type="entry name" value="4pyrrol_synth_GluRdtase"/>
    <property type="match status" value="1"/>
</dbReference>
<evidence type="ECO:0000256" key="3">
    <source>
        <dbReference type="ARBA" id="ARBA00012970"/>
    </source>
</evidence>
<dbReference type="InterPro" id="IPR000343">
    <property type="entry name" value="4pyrrol_synth_GluRdtase"/>
</dbReference>
<dbReference type="Pfam" id="PF05201">
    <property type="entry name" value="GlutR_N"/>
    <property type="match status" value="1"/>
</dbReference>
<dbReference type="Pfam" id="PF01488">
    <property type="entry name" value="Shikimate_DH"/>
    <property type="match status" value="1"/>
</dbReference>
<dbReference type="InterPro" id="IPR006151">
    <property type="entry name" value="Shikm_DH/Glu-tRNA_Rdtase"/>
</dbReference>
<dbReference type="NCBIfam" id="NF000750">
    <property type="entry name" value="PRK00045.3-4"/>
    <property type="match status" value="1"/>
</dbReference>
<evidence type="ECO:0000256" key="4">
    <source>
        <dbReference type="ARBA" id="ARBA00022857"/>
    </source>
</evidence>
<evidence type="ECO:0000256" key="6">
    <source>
        <dbReference type="ARBA" id="ARBA00023244"/>
    </source>
</evidence>
<organism evidence="17 18">
    <name type="scientific">Nakamurella antarctica</name>
    <dbReference type="NCBI Taxonomy" id="1902245"/>
    <lineage>
        <taxon>Bacteria</taxon>
        <taxon>Bacillati</taxon>
        <taxon>Actinomycetota</taxon>
        <taxon>Actinomycetes</taxon>
        <taxon>Nakamurellales</taxon>
        <taxon>Nakamurellaceae</taxon>
        <taxon>Nakamurella</taxon>
    </lineage>
</organism>
<evidence type="ECO:0000256" key="10">
    <source>
        <dbReference type="PIRSR" id="PIRSR000445-2"/>
    </source>
</evidence>
<feature type="binding site" evidence="8 10">
    <location>
        <position position="123"/>
    </location>
    <ligand>
        <name>substrate</name>
    </ligand>
</feature>
<gene>
    <name evidence="8" type="primary">hemA</name>
    <name evidence="17" type="ORF">EH165_10040</name>
</gene>
<dbReference type="FunFam" id="3.30.460.30:FF:000001">
    <property type="entry name" value="Glutamyl-tRNA reductase"/>
    <property type="match status" value="1"/>
</dbReference>
<feature type="binding site" evidence="8 10">
    <location>
        <position position="112"/>
    </location>
    <ligand>
        <name>substrate</name>
    </ligand>
</feature>
<feature type="site" description="Important for activity" evidence="8 12">
    <location>
        <position position="102"/>
    </location>
</feature>
<name>A0A3G8ZWN9_9ACTN</name>
<evidence type="ECO:0000256" key="1">
    <source>
        <dbReference type="ARBA" id="ARBA00005059"/>
    </source>
</evidence>
<dbReference type="Gene3D" id="3.30.460.30">
    <property type="entry name" value="Glutamyl-tRNA reductase, N-terminal domain"/>
    <property type="match status" value="1"/>
</dbReference>
<dbReference type="PANTHER" id="PTHR43013:SF1">
    <property type="entry name" value="GLUTAMYL-TRNA REDUCTASE"/>
    <property type="match status" value="1"/>
</dbReference>
<dbReference type="GO" id="GO:0008883">
    <property type="term" value="F:glutamyl-tRNA reductase activity"/>
    <property type="evidence" value="ECO:0007669"/>
    <property type="project" value="UniProtKB-UniRule"/>
</dbReference>
<feature type="domain" description="Glutamyl-tRNA reductase N-terminal" evidence="16">
    <location>
        <begin position="5"/>
        <end position="157"/>
    </location>
</feature>
<dbReference type="SUPFAM" id="SSF51735">
    <property type="entry name" value="NAD(P)-binding Rossmann-fold domains"/>
    <property type="match status" value="1"/>
</dbReference>
<evidence type="ECO:0000256" key="11">
    <source>
        <dbReference type="PIRSR" id="PIRSR000445-3"/>
    </source>
</evidence>
<comment type="similarity">
    <text evidence="2 8 13">Belongs to the glutamyl-tRNA reductase family.</text>
</comment>
<dbReference type="GO" id="GO:0050661">
    <property type="term" value="F:NADP binding"/>
    <property type="evidence" value="ECO:0007669"/>
    <property type="project" value="InterPro"/>
</dbReference>
<feature type="binding site" evidence="8 10">
    <location>
        <begin position="52"/>
        <end position="55"/>
    </location>
    <ligand>
        <name>substrate</name>
    </ligand>
</feature>
<evidence type="ECO:0000256" key="9">
    <source>
        <dbReference type="PIRSR" id="PIRSR000445-1"/>
    </source>
</evidence>
<comment type="miscellaneous">
    <text evidence="8">During catalysis, the active site Cys acts as a nucleophile attacking the alpha-carbonyl group of tRNA-bound glutamate with the formation of a thioester intermediate between enzyme and glutamate, and the concomitant release of tRNA(Glu). The thioester intermediate is finally reduced by direct hydride transfer from NADPH, to form the product GSA.</text>
</comment>